<protein>
    <recommendedName>
        <fullName evidence="4">STAS/SEC14 domain-containing protein</fullName>
    </recommendedName>
</protein>
<dbReference type="Proteomes" id="UP001596977">
    <property type="component" value="Unassembled WGS sequence"/>
</dbReference>
<evidence type="ECO:0000256" key="1">
    <source>
        <dbReference type="SAM" id="MobiDB-lite"/>
    </source>
</evidence>
<dbReference type="EMBL" id="JBHTJG010000002">
    <property type="protein sequence ID" value="MFD0945757.1"/>
    <property type="molecule type" value="Genomic_DNA"/>
</dbReference>
<name>A0ABW3H8I0_9SPHN</name>
<gene>
    <name evidence="2" type="ORF">ACFQ1E_05350</name>
</gene>
<keyword evidence="3" id="KW-1185">Reference proteome</keyword>
<reference evidence="3" key="1">
    <citation type="journal article" date="2019" name="Int. J. Syst. Evol. Microbiol.">
        <title>The Global Catalogue of Microorganisms (GCM) 10K type strain sequencing project: providing services to taxonomists for standard genome sequencing and annotation.</title>
        <authorList>
            <consortium name="The Broad Institute Genomics Platform"/>
            <consortium name="The Broad Institute Genome Sequencing Center for Infectious Disease"/>
            <person name="Wu L."/>
            <person name="Ma J."/>
        </authorList>
    </citation>
    <scope>NUCLEOTIDE SEQUENCE [LARGE SCALE GENOMIC DNA]</scope>
    <source>
        <strain evidence="3">CCUG 62982</strain>
    </source>
</reference>
<feature type="region of interest" description="Disordered" evidence="1">
    <location>
        <begin position="130"/>
        <end position="151"/>
    </location>
</feature>
<organism evidence="2 3">
    <name type="scientific">Sphingomonas canadensis</name>
    <dbReference type="NCBI Taxonomy" id="1219257"/>
    <lineage>
        <taxon>Bacteria</taxon>
        <taxon>Pseudomonadati</taxon>
        <taxon>Pseudomonadota</taxon>
        <taxon>Alphaproteobacteria</taxon>
        <taxon>Sphingomonadales</taxon>
        <taxon>Sphingomonadaceae</taxon>
        <taxon>Sphingomonas</taxon>
    </lineage>
</organism>
<accession>A0ABW3H8I0</accession>
<comment type="caution">
    <text evidence="2">The sequence shown here is derived from an EMBL/GenBank/DDBJ whole genome shotgun (WGS) entry which is preliminary data.</text>
</comment>
<evidence type="ECO:0000313" key="2">
    <source>
        <dbReference type="EMBL" id="MFD0945757.1"/>
    </source>
</evidence>
<proteinExistence type="predicted"/>
<evidence type="ECO:0000313" key="3">
    <source>
        <dbReference type="Proteomes" id="UP001596977"/>
    </source>
</evidence>
<dbReference type="RefSeq" id="WP_264943437.1">
    <property type="nucleotide sequence ID" value="NZ_JAPDRA010000002.1"/>
</dbReference>
<sequence>MLPDLTRPPYAIAPDTGTGLVHVKVNALLSRETFDAYAADLRAAARDARARSGYVRMLIDSTSGSILPIGIAQAAAALKDELVGKPGDRVAVIVVSMLQRLQMQHMALGENTMAFLSEAEARAWLAGAAAPDAQDTGPAEDQPYLARAAAR</sequence>
<evidence type="ECO:0008006" key="4">
    <source>
        <dbReference type="Google" id="ProtNLM"/>
    </source>
</evidence>